<feature type="transmembrane region" description="Helical" evidence="5">
    <location>
        <begin position="415"/>
        <end position="433"/>
    </location>
</feature>
<evidence type="ECO:0000256" key="2">
    <source>
        <dbReference type="ARBA" id="ARBA00022692"/>
    </source>
</evidence>
<sequence>MGTENRVKESKVVSKVNADNNDEYDPFAARNSTQKNSDFTVFMHLLKASIGSGILFLPHAFSRAGYVSALMCSIVIGLISCHTAILTVQCSQILCKRIQKPSMDLAEIASTSFKFGPEKIRKYAVSLNVVTNILVCFIQYETAIIYSLYVASSTQQLLEYFFNLQLNIRIYVIIFLPIYCLLALIPNFKYLVPFSILGALLLGLGFSITLYYLFIDFPSPGRLDMYTDMLSIPIYGSIFLFAVHNMTMIMPLENSMKNPQNMPRILATSMIFNMFIYMSFGFFGYNKYPNTCDTIIKNLPINQIIAQIVKIVVTLSIICSYGLHYYVPVNILWPMISRKITRRHYLYEVIFRLGGVITTTIIAAAIPQMTPLLGLLTAICMTTMMLLLPAIIELMTKWYDKDSLPLFYYRWTKDILIIIVWLIMLVFGVSENLKDIIEAYGDTKNVNSTNSC</sequence>
<feature type="transmembrane region" description="Helical" evidence="5">
    <location>
        <begin position="345"/>
        <end position="366"/>
    </location>
</feature>
<keyword evidence="8" id="KW-1185">Reference proteome</keyword>
<evidence type="ECO:0000256" key="1">
    <source>
        <dbReference type="ARBA" id="ARBA00004141"/>
    </source>
</evidence>
<name>A0AA39FKA2_9HYME</name>
<evidence type="ECO:0000313" key="7">
    <source>
        <dbReference type="EMBL" id="KAK0170990.1"/>
    </source>
</evidence>
<gene>
    <name evidence="7" type="ORF">PV328_008763</name>
</gene>
<organism evidence="7 8">
    <name type="scientific">Microctonus aethiopoides</name>
    <dbReference type="NCBI Taxonomy" id="144406"/>
    <lineage>
        <taxon>Eukaryota</taxon>
        <taxon>Metazoa</taxon>
        <taxon>Ecdysozoa</taxon>
        <taxon>Arthropoda</taxon>
        <taxon>Hexapoda</taxon>
        <taxon>Insecta</taxon>
        <taxon>Pterygota</taxon>
        <taxon>Neoptera</taxon>
        <taxon>Endopterygota</taxon>
        <taxon>Hymenoptera</taxon>
        <taxon>Apocrita</taxon>
        <taxon>Ichneumonoidea</taxon>
        <taxon>Braconidae</taxon>
        <taxon>Euphorinae</taxon>
        <taxon>Microctonus</taxon>
    </lineage>
</organism>
<dbReference type="GO" id="GO:0005774">
    <property type="term" value="C:vacuolar membrane"/>
    <property type="evidence" value="ECO:0007669"/>
    <property type="project" value="TreeGrafter"/>
</dbReference>
<comment type="subcellular location">
    <subcellularLocation>
        <location evidence="1">Membrane</location>
        <topology evidence="1">Multi-pass membrane protein</topology>
    </subcellularLocation>
</comment>
<dbReference type="EMBL" id="JAQQBS010000003">
    <property type="protein sequence ID" value="KAK0170990.1"/>
    <property type="molecule type" value="Genomic_DNA"/>
</dbReference>
<reference evidence="7" key="1">
    <citation type="journal article" date="2023" name="bioRxiv">
        <title>Scaffold-level genome assemblies of two parasitoid biocontrol wasps reveal the parthenogenesis mechanism and an associated novel virus.</title>
        <authorList>
            <person name="Inwood S."/>
            <person name="Skelly J."/>
            <person name="Guhlin J."/>
            <person name="Harrop T."/>
            <person name="Goldson S."/>
            <person name="Dearden P."/>
        </authorList>
    </citation>
    <scope>NUCLEOTIDE SEQUENCE</scope>
    <source>
        <strain evidence="7">Irish</strain>
        <tissue evidence="7">Whole body</tissue>
    </source>
</reference>
<evidence type="ECO:0000256" key="4">
    <source>
        <dbReference type="ARBA" id="ARBA00023136"/>
    </source>
</evidence>
<feature type="transmembrane region" description="Helical" evidence="5">
    <location>
        <begin position="39"/>
        <end position="61"/>
    </location>
</feature>
<feature type="transmembrane region" description="Helical" evidence="5">
    <location>
        <begin position="234"/>
        <end position="252"/>
    </location>
</feature>
<evidence type="ECO:0000259" key="6">
    <source>
        <dbReference type="Pfam" id="PF01490"/>
    </source>
</evidence>
<proteinExistence type="predicted"/>
<dbReference type="InterPro" id="IPR013057">
    <property type="entry name" value="AA_transpt_TM"/>
</dbReference>
<dbReference type="GO" id="GO:0015179">
    <property type="term" value="F:L-amino acid transmembrane transporter activity"/>
    <property type="evidence" value="ECO:0007669"/>
    <property type="project" value="TreeGrafter"/>
</dbReference>
<feature type="domain" description="Amino acid transporter transmembrane" evidence="6">
    <location>
        <begin position="37"/>
        <end position="430"/>
    </location>
</feature>
<feature type="transmembrane region" description="Helical" evidence="5">
    <location>
        <begin position="304"/>
        <end position="324"/>
    </location>
</feature>
<evidence type="ECO:0000256" key="3">
    <source>
        <dbReference type="ARBA" id="ARBA00022989"/>
    </source>
</evidence>
<comment type="caution">
    <text evidence="7">The sequence shown here is derived from an EMBL/GenBank/DDBJ whole genome shotgun (WGS) entry which is preliminary data.</text>
</comment>
<feature type="transmembrane region" description="Helical" evidence="5">
    <location>
        <begin position="123"/>
        <end position="148"/>
    </location>
</feature>
<dbReference type="Pfam" id="PF01490">
    <property type="entry name" value="Aa_trans"/>
    <property type="match status" value="1"/>
</dbReference>
<keyword evidence="3 5" id="KW-1133">Transmembrane helix</keyword>
<feature type="transmembrane region" description="Helical" evidence="5">
    <location>
        <begin position="67"/>
        <end position="88"/>
    </location>
</feature>
<feature type="transmembrane region" description="Helical" evidence="5">
    <location>
        <begin position="264"/>
        <end position="284"/>
    </location>
</feature>
<keyword evidence="4 5" id="KW-0472">Membrane</keyword>
<dbReference type="PANTHER" id="PTHR22950">
    <property type="entry name" value="AMINO ACID TRANSPORTER"/>
    <property type="match status" value="1"/>
</dbReference>
<feature type="transmembrane region" description="Helical" evidence="5">
    <location>
        <begin position="372"/>
        <end position="394"/>
    </location>
</feature>
<reference evidence="7" key="2">
    <citation type="submission" date="2023-03" db="EMBL/GenBank/DDBJ databases">
        <authorList>
            <person name="Inwood S.N."/>
            <person name="Skelly J.G."/>
            <person name="Guhlin J."/>
            <person name="Harrop T.W.R."/>
            <person name="Goldson S.G."/>
            <person name="Dearden P.K."/>
        </authorList>
    </citation>
    <scope>NUCLEOTIDE SEQUENCE</scope>
    <source>
        <strain evidence="7">Irish</strain>
        <tissue evidence="7">Whole body</tissue>
    </source>
</reference>
<feature type="transmembrane region" description="Helical" evidence="5">
    <location>
        <begin position="192"/>
        <end position="214"/>
    </location>
</feature>
<dbReference type="PANTHER" id="PTHR22950:SF349">
    <property type="entry name" value="AMINO ACID TRANSPORTER TRANSMEMBRANE DOMAIN-CONTAINING PROTEIN"/>
    <property type="match status" value="1"/>
</dbReference>
<feature type="transmembrane region" description="Helical" evidence="5">
    <location>
        <begin position="168"/>
        <end position="185"/>
    </location>
</feature>
<dbReference type="Proteomes" id="UP001168990">
    <property type="component" value="Unassembled WGS sequence"/>
</dbReference>
<accession>A0AA39FKA2</accession>
<protein>
    <recommendedName>
        <fullName evidence="6">Amino acid transporter transmembrane domain-containing protein</fullName>
    </recommendedName>
</protein>
<evidence type="ECO:0000256" key="5">
    <source>
        <dbReference type="SAM" id="Phobius"/>
    </source>
</evidence>
<evidence type="ECO:0000313" key="8">
    <source>
        <dbReference type="Proteomes" id="UP001168990"/>
    </source>
</evidence>
<dbReference type="AlphaFoldDB" id="A0AA39FKA2"/>
<keyword evidence="2 5" id="KW-0812">Transmembrane</keyword>